<evidence type="ECO:0000256" key="1">
    <source>
        <dbReference type="ARBA" id="ARBA00022801"/>
    </source>
</evidence>
<dbReference type="AlphaFoldDB" id="A0A8J3DNE3"/>
<gene>
    <name evidence="3" type="ORF">GCM10010136_09220</name>
</gene>
<keyword evidence="1" id="KW-0378">Hydrolase</keyword>
<organism evidence="3 4">
    <name type="scientific">Limoniibacter endophyticus</name>
    <dbReference type="NCBI Taxonomy" id="1565040"/>
    <lineage>
        <taxon>Bacteria</taxon>
        <taxon>Pseudomonadati</taxon>
        <taxon>Pseudomonadota</taxon>
        <taxon>Alphaproteobacteria</taxon>
        <taxon>Hyphomicrobiales</taxon>
        <taxon>Bartonellaceae</taxon>
        <taxon>Limoniibacter</taxon>
    </lineage>
</organism>
<name>A0A8J3DNE3_9HYPH</name>
<feature type="domain" description="Isochorismatase-like" evidence="2">
    <location>
        <begin position="63"/>
        <end position="242"/>
    </location>
</feature>
<dbReference type="SUPFAM" id="SSF52499">
    <property type="entry name" value="Isochorismatase-like hydrolases"/>
    <property type="match status" value="1"/>
</dbReference>
<reference evidence="3" key="1">
    <citation type="journal article" date="2014" name="Int. J. Syst. Evol. Microbiol.">
        <title>Complete genome sequence of Corynebacterium casei LMG S-19264T (=DSM 44701T), isolated from a smear-ripened cheese.</title>
        <authorList>
            <consortium name="US DOE Joint Genome Institute (JGI-PGF)"/>
            <person name="Walter F."/>
            <person name="Albersmeier A."/>
            <person name="Kalinowski J."/>
            <person name="Ruckert C."/>
        </authorList>
    </citation>
    <scope>NUCLEOTIDE SEQUENCE</scope>
    <source>
        <strain evidence="3">KCTC 42097</strain>
    </source>
</reference>
<proteinExistence type="predicted"/>
<dbReference type="Pfam" id="PF00857">
    <property type="entry name" value="Isochorismatase"/>
    <property type="match status" value="1"/>
</dbReference>
<reference evidence="3" key="2">
    <citation type="submission" date="2020-09" db="EMBL/GenBank/DDBJ databases">
        <authorList>
            <person name="Sun Q."/>
            <person name="Kim S."/>
        </authorList>
    </citation>
    <scope>NUCLEOTIDE SEQUENCE</scope>
    <source>
        <strain evidence="3">KCTC 42097</strain>
    </source>
</reference>
<dbReference type="InterPro" id="IPR036380">
    <property type="entry name" value="Isochorismatase-like_sf"/>
</dbReference>
<dbReference type="PANTHER" id="PTHR43540">
    <property type="entry name" value="PEROXYUREIDOACRYLATE/UREIDOACRYLATE AMIDOHYDROLASE-RELATED"/>
    <property type="match status" value="1"/>
</dbReference>
<comment type="caution">
    <text evidence="3">The sequence shown here is derived from an EMBL/GenBank/DDBJ whole genome shotgun (WGS) entry which is preliminary data.</text>
</comment>
<protein>
    <submittedName>
        <fullName evidence="3">Isochorismatase</fullName>
    </submittedName>
</protein>
<sequence>MRAQFLRTSQIDGFVGERDCFALILHQGQEVDLERSDKTARELYEAIKAKPTRPRFGFGRKPMLINIDPQKAYTCVGEFATAYETDPDQLSYINQLAKLARAKNLPVVWTYVAYMQSGEDCGVWGTRTDTPDSLQNIKVGSRRAEFDDRLEIDAVRDVIINKRMASAFHETHLQSLMVWHQCDTVVLTGGSTSGCVRATVVDAISRGYRVMVPEECVADKHESPHFANLYDIAIKYGDVIPVADAIAHYENWQG</sequence>
<evidence type="ECO:0000313" key="3">
    <source>
        <dbReference type="EMBL" id="GHC66275.1"/>
    </source>
</evidence>
<dbReference type="Gene3D" id="3.40.50.850">
    <property type="entry name" value="Isochorismatase-like"/>
    <property type="match status" value="1"/>
</dbReference>
<dbReference type="InterPro" id="IPR000868">
    <property type="entry name" value="Isochorismatase-like_dom"/>
</dbReference>
<dbReference type="EMBL" id="BMZO01000003">
    <property type="protein sequence ID" value="GHC66275.1"/>
    <property type="molecule type" value="Genomic_DNA"/>
</dbReference>
<evidence type="ECO:0000313" key="4">
    <source>
        <dbReference type="Proteomes" id="UP000641137"/>
    </source>
</evidence>
<dbReference type="PANTHER" id="PTHR43540:SF1">
    <property type="entry name" value="ISOCHORISMATASE HYDROLASE"/>
    <property type="match status" value="1"/>
</dbReference>
<keyword evidence="4" id="KW-1185">Reference proteome</keyword>
<accession>A0A8J3DNE3</accession>
<dbReference type="GO" id="GO:0016787">
    <property type="term" value="F:hydrolase activity"/>
    <property type="evidence" value="ECO:0007669"/>
    <property type="project" value="UniProtKB-KW"/>
</dbReference>
<evidence type="ECO:0000259" key="2">
    <source>
        <dbReference type="Pfam" id="PF00857"/>
    </source>
</evidence>
<dbReference type="Proteomes" id="UP000641137">
    <property type="component" value="Unassembled WGS sequence"/>
</dbReference>
<dbReference type="InterPro" id="IPR050272">
    <property type="entry name" value="Isochorismatase-like_hydrls"/>
</dbReference>